<evidence type="ECO:0000313" key="2">
    <source>
        <dbReference type="EMBL" id="ABE64607.1"/>
    </source>
</evidence>
<feature type="region of interest" description="Disordered" evidence="1">
    <location>
        <begin position="52"/>
        <end position="71"/>
    </location>
</feature>
<dbReference type="HOGENOM" id="CLU_2509289_0_0_5"/>
<organism evidence="2 3">
    <name type="scientific">Nitrobacter hamburgensis (strain DSM 10229 / NCIMB 13809 / X14)</name>
    <dbReference type="NCBI Taxonomy" id="323097"/>
    <lineage>
        <taxon>Bacteria</taxon>
        <taxon>Pseudomonadati</taxon>
        <taxon>Pseudomonadota</taxon>
        <taxon>Alphaproteobacteria</taxon>
        <taxon>Hyphomicrobiales</taxon>
        <taxon>Nitrobacteraceae</taxon>
        <taxon>Nitrobacter</taxon>
    </lineage>
</organism>
<protein>
    <submittedName>
        <fullName evidence="2">Uncharacterized protein</fullName>
    </submittedName>
</protein>
<evidence type="ECO:0000256" key="1">
    <source>
        <dbReference type="SAM" id="MobiDB-lite"/>
    </source>
</evidence>
<gene>
    <name evidence="2" type="ordered locus">Nham_3918</name>
</gene>
<accession>Q1QGP0</accession>
<dbReference type="KEGG" id="nha:Nham_3918"/>
<keyword evidence="3" id="KW-1185">Reference proteome</keyword>
<dbReference type="Proteomes" id="UP000001953">
    <property type="component" value="Chromosome"/>
</dbReference>
<sequence>MADGHGRPPSCDLETRKRQKCYTPRTPIGELDVSFDVAIDMIWEWKISKPHFSSRGGGVRGSRRAQHGSSACGMSIMKKERSFFL</sequence>
<name>Q1QGP0_NITHX</name>
<evidence type="ECO:0000313" key="3">
    <source>
        <dbReference type="Proteomes" id="UP000001953"/>
    </source>
</evidence>
<reference evidence="2 3" key="1">
    <citation type="submission" date="2006-03" db="EMBL/GenBank/DDBJ databases">
        <title>Complete sequence of chromosome of Nitrobacter hamburgensis X14.</title>
        <authorList>
            <consortium name="US DOE Joint Genome Institute"/>
            <person name="Copeland A."/>
            <person name="Lucas S."/>
            <person name="Lapidus A."/>
            <person name="Barry K."/>
            <person name="Detter J.C."/>
            <person name="Glavina del Rio T."/>
            <person name="Hammon N."/>
            <person name="Israni S."/>
            <person name="Dalin E."/>
            <person name="Tice H."/>
            <person name="Pitluck S."/>
            <person name="Chain P."/>
            <person name="Malfatti S."/>
            <person name="Shin M."/>
            <person name="Vergez L."/>
            <person name="Schmutz J."/>
            <person name="Larimer F."/>
            <person name="Land M."/>
            <person name="Hauser L."/>
            <person name="Kyrpides N."/>
            <person name="Ivanova N."/>
            <person name="Ward B."/>
            <person name="Arp D."/>
            <person name="Klotz M."/>
            <person name="Stein L."/>
            <person name="O'Mullan G."/>
            <person name="Starkenburg S."/>
            <person name="Sayavedra L."/>
            <person name="Poret-Peterson A.T."/>
            <person name="Gentry M.E."/>
            <person name="Bruce D."/>
            <person name="Richardson P."/>
        </authorList>
    </citation>
    <scope>NUCLEOTIDE SEQUENCE [LARGE SCALE GENOMIC DNA]</scope>
    <source>
        <strain evidence="3">DSM 10229 / NCIMB 13809 / X14</strain>
    </source>
</reference>
<proteinExistence type="predicted"/>
<dbReference type="AlphaFoldDB" id="Q1QGP0"/>
<dbReference type="EMBL" id="CP000319">
    <property type="protein sequence ID" value="ABE64607.1"/>
    <property type="molecule type" value="Genomic_DNA"/>
</dbReference>